<dbReference type="InterPro" id="IPR055539">
    <property type="entry name" value="DUF7115"/>
</dbReference>
<dbReference type="AlphaFoldDB" id="A0A4U5JDT9"/>
<protein>
    <recommendedName>
        <fullName evidence="3">DUF7115 domain-containing protein</fullName>
    </recommendedName>
</protein>
<evidence type="ECO:0000256" key="1">
    <source>
        <dbReference type="SAM" id="Coils"/>
    </source>
</evidence>
<dbReference type="RefSeq" id="WP_137274793.1">
    <property type="nucleotide sequence ID" value="NZ_QKNX01000001.1"/>
</dbReference>
<reference evidence="4 5" key="1">
    <citation type="submission" date="2019-04" db="EMBL/GenBank/DDBJ databases">
        <title>Natronomonas sp. F20-122 a newhaloarchaeon isolated from a saline saltern of Isla Bacuta, Huelva, Spain.</title>
        <authorList>
            <person name="Duran-Viseras A."/>
            <person name="Sanchez-Porro C."/>
            <person name="Ventosa A."/>
        </authorList>
    </citation>
    <scope>NUCLEOTIDE SEQUENCE [LARGE SCALE GENOMIC DNA]</scope>
    <source>
        <strain evidence="4 5">F20-122</strain>
    </source>
</reference>
<keyword evidence="1" id="KW-0175">Coiled coil</keyword>
<comment type="caution">
    <text evidence="4">The sequence shown here is derived from an EMBL/GenBank/DDBJ whole genome shotgun (WGS) entry which is preliminary data.</text>
</comment>
<sequence>MHDFPDLLSDSVDDAAVTDVIEVGGGDTIAVTDHATHLYRSEGLLKDESIETFDHAVERITVRTKRRKSSIHLETIDSEASFTVPSEITDSVVESMMRGILLTNGVVSDDEDIAAIFRFSELTLIVTDQRLFEHVGSAVWDGDFETVEYADLSALDFERGSVATQVVLETRERRRRVKVPNEHAGTVRRVIQDAVFGFHDVGSIEELRTELADPDVEDPSGESSPSMETDRDVDAVATGSDPVDDDFVSAGWSPASDAGPVASSDRDDDRDGALRSTVASSSGETPSAPTANEPSAELDALVDRVDELSERVDRQTRLIESQRELIEQLVDELRRGR</sequence>
<feature type="compositionally biased region" description="Polar residues" evidence="2">
    <location>
        <begin position="277"/>
        <end position="293"/>
    </location>
</feature>
<proteinExistence type="predicted"/>
<feature type="compositionally biased region" description="Basic and acidic residues" evidence="2">
    <location>
        <begin position="264"/>
        <end position="273"/>
    </location>
</feature>
<gene>
    <name evidence="4" type="ORF">DM868_00065</name>
</gene>
<dbReference type="Pfam" id="PF23428">
    <property type="entry name" value="DUF7115"/>
    <property type="match status" value="1"/>
</dbReference>
<dbReference type="Proteomes" id="UP000308037">
    <property type="component" value="Unassembled WGS sequence"/>
</dbReference>
<dbReference type="OrthoDB" id="307384at2157"/>
<name>A0A4U5JDT9_9EURY</name>
<keyword evidence="5" id="KW-1185">Reference proteome</keyword>
<feature type="region of interest" description="Disordered" evidence="2">
    <location>
        <begin position="208"/>
        <end position="297"/>
    </location>
</feature>
<evidence type="ECO:0000313" key="4">
    <source>
        <dbReference type="EMBL" id="TKR27530.1"/>
    </source>
</evidence>
<feature type="domain" description="DUF7115" evidence="3">
    <location>
        <begin position="3"/>
        <end position="107"/>
    </location>
</feature>
<feature type="coiled-coil region" evidence="1">
    <location>
        <begin position="298"/>
        <end position="332"/>
    </location>
</feature>
<dbReference type="EMBL" id="QKNX01000001">
    <property type="protein sequence ID" value="TKR27530.1"/>
    <property type="molecule type" value="Genomic_DNA"/>
</dbReference>
<accession>A0A4U5JDT9</accession>
<organism evidence="4 5">
    <name type="scientific">Natronomonas salsuginis</name>
    <dbReference type="NCBI Taxonomy" id="2217661"/>
    <lineage>
        <taxon>Archaea</taxon>
        <taxon>Methanobacteriati</taxon>
        <taxon>Methanobacteriota</taxon>
        <taxon>Stenosarchaea group</taxon>
        <taxon>Halobacteria</taxon>
        <taxon>Halobacteriales</taxon>
        <taxon>Natronomonadaceae</taxon>
        <taxon>Natronomonas</taxon>
    </lineage>
</organism>
<evidence type="ECO:0000256" key="2">
    <source>
        <dbReference type="SAM" id="MobiDB-lite"/>
    </source>
</evidence>
<evidence type="ECO:0000259" key="3">
    <source>
        <dbReference type="Pfam" id="PF23428"/>
    </source>
</evidence>
<evidence type="ECO:0000313" key="5">
    <source>
        <dbReference type="Proteomes" id="UP000308037"/>
    </source>
</evidence>